<dbReference type="PROSITE" id="PS50089">
    <property type="entry name" value="ZF_RING_2"/>
    <property type="match status" value="1"/>
</dbReference>
<dbReference type="InterPro" id="IPR013083">
    <property type="entry name" value="Znf_RING/FYVE/PHD"/>
</dbReference>
<evidence type="ECO:0000256" key="6">
    <source>
        <dbReference type="ARBA" id="ARBA00022786"/>
    </source>
</evidence>
<dbReference type="PANTHER" id="PTHR11210">
    <property type="entry name" value="RING BOX"/>
    <property type="match status" value="1"/>
</dbReference>
<dbReference type="AlphaFoldDB" id="A0A1R1YBA1"/>
<dbReference type="GO" id="GO:0051301">
    <property type="term" value="P:cell division"/>
    <property type="evidence" value="ECO:0007669"/>
    <property type="project" value="UniProtKB-KW"/>
</dbReference>
<dbReference type="EMBL" id="LSSN01000389">
    <property type="protein sequence ID" value="OMJ24207.1"/>
    <property type="molecule type" value="Genomic_DNA"/>
</dbReference>
<evidence type="ECO:0000256" key="8">
    <source>
        <dbReference type="ARBA" id="ARBA00023306"/>
    </source>
</evidence>
<dbReference type="GO" id="GO:0008270">
    <property type="term" value="F:zinc ion binding"/>
    <property type="evidence" value="ECO:0007669"/>
    <property type="project" value="UniProtKB-KW"/>
</dbReference>
<keyword evidence="5" id="KW-0498">Mitosis</keyword>
<keyword evidence="12" id="KW-1185">Reference proteome</keyword>
<evidence type="ECO:0000313" key="11">
    <source>
        <dbReference type="EMBL" id="OMJ24207.1"/>
    </source>
</evidence>
<dbReference type="SUPFAM" id="SSF57850">
    <property type="entry name" value="RING/U-box"/>
    <property type="match status" value="1"/>
</dbReference>
<evidence type="ECO:0000259" key="10">
    <source>
        <dbReference type="PROSITE" id="PS50089"/>
    </source>
</evidence>
<evidence type="ECO:0000256" key="9">
    <source>
        <dbReference type="PROSITE-ProRule" id="PRU00175"/>
    </source>
</evidence>
<dbReference type="Proteomes" id="UP000187283">
    <property type="component" value="Unassembled WGS sequence"/>
</dbReference>
<dbReference type="GO" id="GO:0061630">
    <property type="term" value="F:ubiquitin protein ligase activity"/>
    <property type="evidence" value="ECO:0007669"/>
    <property type="project" value="InterPro"/>
</dbReference>
<dbReference type="STRING" id="133412.A0A1R1YBA1"/>
<evidence type="ECO:0000256" key="1">
    <source>
        <dbReference type="ARBA" id="ARBA00013928"/>
    </source>
</evidence>
<dbReference type="GO" id="GO:0031145">
    <property type="term" value="P:anaphase-promoting complex-dependent catabolic process"/>
    <property type="evidence" value="ECO:0007669"/>
    <property type="project" value="InterPro"/>
</dbReference>
<keyword evidence="4 9" id="KW-0863">Zinc-finger</keyword>
<keyword evidence="6" id="KW-0833">Ubl conjugation pathway</keyword>
<evidence type="ECO:0000256" key="4">
    <source>
        <dbReference type="ARBA" id="ARBA00022771"/>
    </source>
</evidence>
<feature type="domain" description="RING-type" evidence="10">
    <location>
        <begin position="35"/>
        <end position="78"/>
    </location>
</feature>
<reference evidence="11 12" key="1">
    <citation type="submission" date="2017-01" db="EMBL/GenBank/DDBJ databases">
        <authorList>
            <person name="Mah S.A."/>
            <person name="Swanson W.J."/>
            <person name="Moy G.W."/>
            <person name="Vacquier V.D."/>
        </authorList>
    </citation>
    <scope>NUCLEOTIDE SEQUENCE [LARGE SCALE GENOMIC DNA]</scope>
    <source>
        <strain evidence="11 12">GSMNP</strain>
    </source>
</reference>
<evidence type="ECO:0000256" key="3">
    <source>
        <dbReference type="ARBA" id="ARBA00022723"/>
    </source>
</evidence>
<sequence length="85" mass="9680">MKIRINKLSATAFWNWDVKSKDICGICRLEYESSCPECLYPGTSCPIQSGSCGHTFHDHCINKWLTSENSTNICPMDRTVWIPLP</sequence>
<evidence type="ECO:0000256" key="7">
    <source>
        <dbReference type="ARBA" id="ARBA00022833"/>
    </source>
</evidence>
<dbReference type="GO" id="GO:0005680">
    <property type="term" value="C:anaphase-promoting complex"/>
    <property type="evidence" value="ECO:0007669"/>
    <property type="project" value="InterPro"/>
</dbReference>
<gene>
    <name evidence="11" type="ORF">AYI70_g1748</name>
</gene>
<dbReference type="Pfam" id="PF12861">
    <property type="entry name" value="zf-ANAPC11"/>
    <property type="match status" value="1"/>
</dbReference>
<organism evidence="11 12">
    <name type="scientific">Smittium culicis</name>
    <dbReference type="NCBI Taxonomy" id="133412"/>
    <lineage>
        <taxon>Eukaryota</taxon>
        <taxon>Fungi</taxon>
        <taxon>Fungi incertae sedis</taxon>
        <taxon>Zoopagomycota</taxon>
        <taxon>Kickxellomycotina</taxon>
        <taxon>Harpellomycetes</taxon>
        <taxon>Harpellales</taxon>
        <taxon>Legeriomycetaceae</taxon>
        <taxon>Smittium</taxon>
    </lineage>
</organism>
<name>A0A1R1YBA1_9FUNG</name>
<keyword evidence="8" id="KW-0131">Cell cycle</keyword>
<keyword evidence="3" id="KW-0479">Metal-binding</keyword>
<proteinExistence type="predicted"/>
<keyword evidence="7" id="KW-0862">Zinc</keyword>
<comment type="caution">
    <text evidence="11">The sequence shown here is derived from an EMBL/GenBank/DDBJ whole genome shotgun (WGS) entry which is preliminary data.</text>
</comment>
<dbReference type="GO" id="GO:0097602">
    <property type="term" value="F:cullin family protein binding"/>
    <property type="evidence" value="ECO:0007669"/>
    <property type="project" value="InterPro"/>
</dbReference>
<dbReference type="InterPro" id="IPR024991">
    <property type="entry name" value="RING-H2_APC11"/>
</dbReference>
<accession>A0A1R1YBA1</accession>
<dbReference type="InterPro" id="IPR051031">
    <property type="entry name" value="RING-box_E3_Ubiquitin_Ligase"/>
</dbReference>
<dbReference type="Gene3D" id="3.30.40.10">
    <property type="entry name" value="Zinc/RING finger domain, C3HC4 (zinc finger)"/>
    <property type="match status" value="1"/>
</dbReference>
<evidence type="ECO:0000256" key="5">
    <source>
        <dbReference type="ARBA" id="ARBA00022776"/>
    </source>
</evidence>
<dbReference type="InterPro" id="IPR001841">
    <property type="entry name" value="Znf_RING"/>
</dbReference>
<keyword evidence="2" id="KW-0132">Cell division</keyword>
<dbReference type="OrthoDB" id="1681166at2759"/>
<evidence type="ECO:0000313" key="12">
    <source>
        <dbReference type="Proteomes" id="UP000187283"/>
    </source>
</evidence>
<evidence type="ECO:0000256" key="2">
    <source>
        <dbReference type="ARBA" id="ARBA00022618"/>
    </source>
</evidence>
<protein>
    <recommendedName>
        <fullName evidence="1">Anaphase-promoting complex subunit 11</fullName>
    </recommendedName>
</protein>